<gene>
    <name evidence="2" type="ORF">ACFQ5P_07035</name>
</gene>
<sequence>MKIAAAGAVLGFGLGGFFDGILLHQILQWHHLLSLVPGMQDLRLQVLWDGYFHAAMYVVALAGLAMVWRNHDRIGRDPRRLLWAPVLIGFGLWHVIDAILSHWVLGIHRIRMDSAVPLLWDIGWLIGFGILPAVAGLYLRGGRGPGHPMGATLAGLVLLTSGMGAWAQRPPPGMALTAVVFREGMSEAQVRARLSEAGAAIVWQDAQQGIAIVDLGGAGGWGLYAKGAVLVAGSALPAGCFSWSRA</sequence>
<feature type="transmembrane region" description="Helical" evidence="1">
    <location>
        <begin position="81"/>
        <end position="105"/>
    </location>
</feature>
<dbReference type="EMBL" id="JBHTOQ010000017">
    <property type="protein sequence ID" value="MFD1481043.1"/>
    <property type="molecule type" value="Genomic_DNA"/>
</dbReference>
<proteinExistence type="predicted"/>
<evidence type="ECO:0000256" key="1">
    <source>
        <dbReference type="SAM" id="Phobius"/>
    </source>
</evidence>
<keyword evidence="1" id="KW-0472">Membrane</keyword>
<keyword evidence="3" id="KW-1185">Reference proteome</keyword>
<dbReference type="Pfam" id="PF10002">
    <property type="entry name" value="DUF2243"/>
    <property type="match status" value="1"/>
</dbReference>
<keyword evidence="1" id="KW-0812">Transmembrane</keyword>
<organism evidence="2 3">
    <name type="scientific">Paracoccus nototheniae</name>
    <dbReference type="NCBI Taxonomy" id="2489002"/>
    <lineage>
        <taxon>Bacteria</taxon>
        <taxon>Pseudomonadati</taxon>
        <taxon>Pseudomonadota</taxon>
        <taxon>Alphaproteobacteria</taxon>
        <taxon>Rhodobacterales</taxon>
        <taxon>Paracoccaceae</taxon>
        <taxon>Paracoccus</taxon>
    </lineage>
</organism>
<reference evidence="3" key="1">
    <citation type="journal article" date="2019" name="Int. J. Syst. Evol. Microbiol.">
        <title>The Global Catalogue of Microorganisms (GCM) 10K type strain sequencing project: providing services to taxonomists for standard genome sequencing and annotation.</title>
        <authorList>
            <consortium name="The Broad Institute Genomics Platform"/>
            <consortium name="The Broad Institute Genome Sequencing Center for Infectious Disease"/>
            <person name="Wu L."/>
            <person name="Ma J."/>
        </authorList>
    </citation>
    <scope>NUCLEOTIDE SEQUENCE [LARGE SCALE GENOMIC DNA]</scope>
    <source>
        <strain evidence="3">CCM 8875</strain>
    </source>
</reference>
<feature type="transmembrane region" description="Helical" evidence="1">
    <location>
        <begin position="117"/>
        <end position="139"/>
    </location>
</feature>
<evidence type="ECO:0000313" key="2">
    <source>
        <dbReference type="EMBL" id="MFD1481043.1"/>
    </source>
</evidence>
<keyword evidence="1" id="KW-1133">Transmembrane helix</keyword>
<feature type="transmembrane region" description="Helical" evidence="1">
    <location>
        <begin position="151"/>
        <end position="167"/>
    </location>
</feature>
<feature type="transmembrane region" description="Helical" evidence="1">
    <location>
        <begin position="50"/>
        <end position="69"/>
    </location>
</feature>
<evidence type="ECO:0000313" key="3">
    <source>
        <dbReference type="Proteomes" id="UP001597302"/>
    </source>
</evidence>
<protein>
    <submittedName>
        <fullName evidence="2">DUF2243 domain-containing protein</fullName>
    </submittedName>
</protein>
<feature type="transmembrane region" description="Helical" evidence="1">
    <location>
        <begin position="7"/>
        <end position="30"/>
    </location>
</feature>
<dbReference type="Proteomes" id="UP001597302">
    <property type="component" value="Unassembled WGS sequence"/>
</dbReference>
<dbReference type="InterPro" id="IPR018719">
    <property type="entry name" value="DUF2243_membrane"/>
</dbReference>
<feature type="transmembrane region" description="Helical" evidence="1">
    <location>
        <begin position="223"/>
        <end position="243"/>
    </location>
</feature>
<dbReference type="RefSeq" id="WP_131575571.1">
    <property type="nucleotide sequence ID" value="NZ_CBCSAJ010000037.1"/>
</dbReference>
<name>A0ABW4DWH8_9RHOB</name>
<comment type="caution">
    <text evidence="2">The sequence shown here is derived from an EMBL/GenBank/DDBJ whole genome shotgun (WGS) entry which is preliminary data.</text>
</comment>
<accession>A0ABW4DWH8</accession>